<keyword evidence="1" id="KW-0812">Transmembrane</keyword>
<feature type="transmembrane region" description="Helical" evidence="1">
    <location>
        <begin position="66"/>
        <end position="83"/>
    </location>
</feature>
<accession>A0ABQ4SQX8</accession>
<evidence type="ECO:0000313" key="2">
    <source>
        <dbReference type="EMBL" id="GJE04218.1"/>
    </source>
</evidence>
<feature type="transmembrane region" description="Helical" evidence="1">
    <location>
        <begin position="39"/>
        <end position="60"/>
    </location>
</feature>
<keyword evidence="1" id="KW-1133">Transmembrane helix</keyword>
<keyword evidence="3" id="KW-1185">Reference proteome</keyword>
<proteinExistence type="predicted"/>
<comment type="caution">
    <text evidence="2">The sequence shown here is derived from an EMBL/GenBank/DDBJ whole genome shotgun (WGS) entry which is preliminary data.</text>
</comment>
<organism evidence="2 3">
    <name type="scientific">Methylobacterium isbiliense</name>
    <dbReference type="NCBI Taxonomy" id="315478"/>
    <lineage>
        <taxon>Bacteria</taxon>
        <taxon>Pseudomonadati</taxon>
        <taxon>Pseudomonadota</taxon>
        <taxon>Alphaproteobacteria</taxon>
        <taxon>Hyphomicrobiales</taxon>
        <taxon>Methylobacteriaceae</taxon>
        <taxon>Methylobacterium</taxon>
    </lineage>
</organism>
<dbReference type="Proteomes" id="UP001055153">
    <property type="component" value="Unassembled WGS sequence"/>
</dbReference>
<evidence type="ECO:0000313" key="3">
    <source>
        <dbReference type="Proteomes" id="UP001055153"/>
    </source>
</evidence>
<evidence type="ECO:0000256" key="1">
    <source>
        <dbReference type="SAM" id="Phobius"/>
    </source>
</evidence>
<name>A0ABQ4SQX8_9HYPH</name>
<reference evidence="2" key="2">
    <citation type="submission" date="2021-08" db="EMBL/GenBank/DDBJ databases">
        <authorList>
            <person name="Tani A."/>
            <person name="Ola A."/>
            <person name="Ogura Y."/>
            <person name="Katsura K."/>
            <person name="Hayashi T."/>
        </authorList>
    </citation>
    <scope>NUCLEOTIDE SEQUENCE</scope>
    <source>
        <strain evidence="2">DSM 17168</strain>
    </source>
</reference>
<dbReference type="EMBL" id="BPQQ01000106">
    <property type="protein sequence ID" value="GJE04218.1"/>
    <property type="molecule type" value="Genomic_DNA"/>
</dbReference>
<gene>
    <name evidence="2" type="ORF">GMJLKIPL_6179</name>
</gene>
<feature type="transmembrane region" description="Helical" evidence="1">
    <location>
        <begin position="6"/>
        <end position="27"/>
    </location>
</feature>
<keyword evidence="1" id="KW-0472">Membrane</keyword>
<protein>
    <submittedName>
        <fullName evidence="2">Uncharacterized protein</fullName>
    </submittedName>
</protein>
<reference evidence="2" key="1">
    <citation type="journal article" date="2021" name="Front. Microbiol.">
        <title>Comprehensive Comparative Genomics and Phenotyping of Methylobacterium Species.</title>
        <authorList>
            <person name="Alessa O."/>
            <person name="Ogura Y."/>
            <person name="Fujitani Y."/>
            <person name="Takami H."/>
            <person name="Hayashi T."/>
            <person name="Sahin N."/>
            <person name="Tani A."/>
        </authorList>
    </citation>
    <scope>NUCLEOTIDE SEQUENCE</scope>
    <source>
        <strain evidence="2">DSM 17168</strain>
    </source>
</reference>
<sequence>MAWLGWVMTVLGGQAIAAGVLLGFGLLQGRREGFSRPALLLLALAGIASVLLMSIVNFAIHSDFRWLLIMPPIVWAISVVALAQDISAR</sequence>